<name>A0ABD3RTI7_9STRA</name>
<comment type="caution">
    <text evidence="3">The sequence shown here is derived from an EMBL/GenBank/DDBJ whole genome shotgun (WGS) entry which is preliminary data.</text>
</comment>
<keyword evidence="2" id="KW-0472">Membrane</keyword>
<feature type="transmembrane region" description="Helical" evidence="2">
    <location>
        <begin position="25"/>
        <end position="50"/>
    </location>
</feature>
<evidence type="ECO:0000256" key="1">
    <source>
        <dbReference type="SAM" id="MobiDB-lite"/>
    </source>
</evidence>
<organism evidence="3 4">
    <name type="scientific">Cyclostephanos tholiformis</name>
    <dbReference type="NCBI Taxonomy" id="382380"/>
    <lineage>
        <taxon>Eukaryota</taxon>
        <taxon>Sar</taxon>
        <taxon>Stramenopiles</taxon>
        <taxon>Ochrophyta</taxon>
        <taxon>Bacillariophyta</taxon>
        <taxon>Coscinodiscophyceae</taxon>
        <taxon>Thalassiosirophycidae</taxon>
        <taxon>Stephanodiscales</taxon>
        <taxon>Stephanodiscaceae</taxon>
        <taxon>Cyclostephanos</taxon>
    </lineage>
</organism>
<feature type="region of interest" description="Disordered" evidence="1">
    <location>
        <begin position="184"/>
        <end position="233"/>
    </location>
</feature>
<evidence type="ECO:0000313" key="4">
    <source>
        <dbReference type="Proteomes" id="UP001530377"/>
    </source>
</evidence>
<keyword evidence="4" id="KW-1185">Reference proteome</keyword>
<keyword evidence="2" id="KW-1133">Transmembrane helix</keyword>
<feature type="transmembrane region" description="Helical" evidence="2">
    <location>
        <begin position="56"/>
        <end position="80"/>
    </location>
</feature>
<gene>
    <name evidence="3" type="ORF">ACHAXA_004939</name>
</gene>
<sequence length="233" mass="25479">HEQEHQHQHQPRPINDEEISEEAGAALLVVIYLVLISVLLVGAVILATFVVVEYGFIVLVATCASCLALCVVAAAFVGAFEGDARLMRAQSRIKRWHVICKDEIMKEIEKLREDYASYASGDILLLTYEDDSDAGGSDDAISKGAGGFDGIGGGASKEPGVHRPRSMLFRAFVEFNHLARSSRSRLPTSKNDVAGRRWAKMPSLRRKKRGSVDDKHIAEGETSGDTYDPPNIV</sequence>
<dbReference type="EMBL" id="JALLPB020000185">
    <property type="protein sequence ID" value="KAL3815737.1"/>
    <property type="molecule type" value="Genomic_DNA"/>
</dbReference>
<feature type="compositionally biased region" description="Basic and acidic residues" evidence="1">
    <location>
        <begin position="210"/>
        <end position="219"/>
    </location>
</feature>
<evidence type="ECO:0000256" key="2">
    <source>
        <dbReference type="SAM" id="Phobius"/>
    </source>
</evidence>
<proteinExistence type="predicted"/>
<reference evidence="3 4" key="1">
    <citation type="submission" date="2024-10" db="EMBL/GenBank/DDBJ databases">
        <title>Updated reference genomes for cyclostephanoid diatoms.</title>
        <authorList>
            <person name="Roberts W.R."/>
            <person name="Alverson A.J."/>
        </authorList>
    </citation>
    <scope>NUCLEOTIDE SEQUENCE [LARGE SCALE GENOMIC DNA]</scope>
    <source>
        <strain evidence="3 4">AJA228-03</strain>
    </source>
</reference>
<protein>
    <submittedName>
        <fullName evidence="3">Uncharacterized protein</fullName>
    </submittedName>
</protein>
<dbReference type="Proteomes" id="UP001530377">
    <property type="component" value="Unassembled WGS sequence"/>
</dbReference>
<evidence type="ECO:0000313" key="3">
    <source>
        <dbReference type="EMBL" id="KAL3815737.1"/>
    </source>
</evidence>
<accession>A0ABD3RTI7</accession>
<feature type="compositionally biased region" description="Basic residues" evidence="1">
    <location>
        <begin position="197"/>
        <end position="209"/>
    </location>
</feature>
<feature type="non-terminal residue" evidence="3">
    <location>
        <position position="1"/>
    </location>
</feature>
<keyword evidence="2" id="KW-0812">Transmembrane</keyword>
<dbReference type="AlphaFoldDB" id="A0ABD3RTI7"/>